<dbReference type="InterPro" id="IPR024607">
    <property type="entry name" value="Sulfatase_CS"/>
</dbReference>
<gene>
    <name evidence="8" type="ORF">HNR61_003292</name>
</gene>
<feature type="chain" id="PRO_5039107422" evidence="6">
    <location>
        <begin position="25"/>
        <end position="488"/>
    </location>
</feature>
<dbReference type="PROSITE" id="PS00149">
    <property type="entry name" value="SULFATASE_2"/>
    <property type="match status" value="1"/>
</dbReference>
<accession>A0A7W3LP45</accession>
<evidence type="ECO:0000313" key="8">
    <source>
        <dbReference type="EMBL" id="MBA8951652.1"/>
    </source>
</evidence>
<evidence type="ECO:0000259" key="7">
    <source>
        <dbReference type="Pfam" id="PF00884"/>
    </source>
</evidence>
<comment type="caution">
    <text evidence="8">The sequence shown here is derived from an EMBL/GenBank/DDBJ whole genome shotgun (WGS) entry which is preliminary data.</text>
</comment>
<dbReference type="InterPro" id="IPR000917">
    <property type="entry name" value="Sulfatase_N"/>
</dbReference>
<evidence type="ECO:0000256" key="5">
    <source>
        <dbReference type="PIRSR" id="PIRSR036666-50"/>
    </source>
</evidence>
<feature type="modified residue" description="3-oxoalanine (Cys)" evidence="5">
    <location>
        <position position="78"/>
    </location>
</feature>
<proteinExistence type="inferred from homology"/>
<reference evidence="8 9" key="1">
    <citation type="submission" date="2020-08" db="EMBL/GenBank/DDBJ databases">
        <title>Genomic Encyclopedia of Type Strains, Phase IV (KMG-IV): sequencing the most valuable type-strain genomes for metagenomic binning, comparative biology and taxonomic classification.</title>
        <authorList>
            <person name="Goeker M."/>
        </authorList>
    </citation>
    <scope>NUCLEOTIDE SEQUENCE [LARGE SCALE GENOMIC DNA]</scope>
    <source>
        <strain evidence="8 9">DSM 44197</strain>
    </source>
</reference>
<name>A0A7W3LP45_ACTNM</name>
<protein>
    <submittedName>
        <fullName evidence="8">Arylsulfatase A-like enzyme</fullName>
    </submittedName>
</protein>
<keyword evidence="9" id="KW-1185">Reference proteome</keyword>
<evidence type="ECO:0000256" key="4">
    <source>
        <dbReference type="ARBA" id="ARBA00023180"/>
    </source>
</evidence>
<evidence type="ECO:0000313" key="9">
    <source>
        <dbReference type="Proteomes" id="UP000572680"/>
    </source>
</evidence>
<dbReference type="AlphaFoldDB" id="A0A7W3LP45"/>
<evidence type="ECO:0000256" key="2">
    <source>
        <dbReference type="ARBA" id="ARBA00022729"/>
    </source>
</evidence>
<dbReference type="PANTHER" id="PTHR43108">
    <property type="entry name" value="N-ACETYLGLUCOSAMINE-6-SULFATASE FAMILY MEMBER"/>
    <property type="match status" value="1"/>
</dbReference>
<organism evidence="8 9">
    <name type="scientific">Actinomadura namibiensis</name>
    <dbReference type="NCBI Taxonomy" id="182080"/>
    <lineage>
        <taxon>Bacteria</taxon>
        <taxon>Bacillati</taxon>
        <taxon>Actinomycetota</taxon>
        <taxon>Actinomycetes</taxon>
        <taxon>Streptosporangiales</taxon>
        <taxon>Thermomonosporaceae</taxon>
        <taxon>Actinomadura</taxon>
    </lineage>
</organism>
<evidence type="ECO:0000256" key="6">
    <source>
        <dbReference type="SAM" id="SignalP"/>
    </source>
</evidence>
<dbReference type="Pfam" id="PF00884">
    <property type="entry name" value="Sulfatase"/>
    <property type="match status" value="1"/>
</dbReference>
<dbReference type="Gene3D" id="3.40.720.10">
    <property type="entry name" value="Alkaline Phosphatase, subunit A"/>
    <property type="match status" value="1"/>
</dbReference>
<dbReference type="SUPFAM" id="SSF53649">
    <property type="entry name" value="Alkaline phosphatase-like"/>
    <property type="match status" value="1"/>
</dbReference>
<evidence type="ECO:0000256" key="3">
    <source>
        <dbReference type="ARBA" id="ARBA00022801"/>
    </source>
</evidence>
<dbReference type="PANTHER" id="PTHR43108:SF8">
    <property type="entry name" value="SD21168P"/>
    <property type="match status" value="1"/>
</dbReference>
<dbReference type="PIRSF" id="PIRSF036666">
    <property type="entry name" value="G6S"/>
    <property type="match status" value="1"/>
</dbReference>
<feature type="signal peptide" evidence="6">
    <location>
        <begin position="1"/>
        <end position="24"/>
    </location>
</feature>
<sequence length="488" mass="54451">MFHPRRPWAFAPVPALLAASLAAAGGDAPAAAPRRPDIVLIVADDLAAHDDLRRFPNLARLRRQSAALTNFTVADSWCCPSRATILRSQYVHSHGVRTNNPPGGGFERFHARGLDRSTVGTWLRAAGYRTALVGKFLNGYPATAGPAYVPPGWDDWRVPTARNLYRQRDYVLVERGERRPHARHLDDVLTERATSFIASTPADRPLFLHLAPVAPHLPAAHAPRHARAFGRARAPRTPSFGRAASRSEPRWLRRLPPLKPGEVRRIDRVHRARMRSLLAVDDMVGAVLRTLQSTGRARDAYLFFTSDNGFHLGQHRLRPGKTTPFEEDVRVPLLVHGPGVRPGRITAPSGTVDLAPTFAELAGARAPSFVEGRSLVPVLTRRRVAWRRGMLIEFFADRPRHRPEGPDCDTRTRKGCPLPPTYAALRTARHTYVEYATGERQLYDRAKDPHQLHNLAPKTNKATLRRLHAWLTSLRTCRAAACRRADRG</sequence>
<keyword evidence="2 6" id="KW-0732">Signal</keyword>
<keyword evidence="3" id="KW-0378">Hydrolase</keyword>
<dbReference type="RefSeq" id="WP_182844014.1">
    <property type="nucleotide sequence ID" value="NZ_BAAALP010000010.1"/>
</dbReference>
<dbReference type="EMBL" id="JACJIA010000004">
    <property type="protein sequence ID" value="MBA8951652.1"/>
    <property type="molecule type" value="Genomic_DNA"/>
</dbReference>
<dbReference type="InterPro" id="IPR017850">
    <property type="entry name" value="Alkaline_phosphatase_core_sf"/>
</dbReference>
<dbReference type="InterPro" id="IPR012251">
    <property type="entry name" value="GlcNAc_6-SO4ase"/>
</dbReference>
<dbReference type="GO" id="GO:0030203">
    <property type="term" value="P:glycosaminoglycan metabolic process"/>
    <property type="evidence" value="ECO:0007669"/>
    <property type="project" value="InterPro"/>
</dbReference>
<keyword evidence="4" id="KW-0325">Glycoprotein</keyword>
<dbReference type="CDD" id="cd16147">
    <property type="entry name" value="G6S"/>
    <property type="match status" value="1"/>
</dbReference>
<comment type="PTM">
    <text evidence="5">The conversion to 3-oxoalanine (also known as C-formylglycine, FGly), of a serine or cysteine residue in prokaryotes and of a cysteine residue in eukaryotes, is critical for catalytic activity.</text>
</comment>
<comment type="similarity">
    <text evidence="1">Belongs to the sulfatase family.</text>
</comment>
<dbReference type="Proteomes" id="UP000572680">
    <property type="component" value="Unassembled WGS sequence"/>
</dbReference>
<feature type="domain" description="Sulfatase N-terminal" evidence="7">
    <location>
        <begin position="36"/>
        <end position="364"/>
    </location>
</feature>
<dbReference type="GO" id="GO:0008449">
    <property type="term" value="F:N-acetylglucosamine-6-sulfatase activity"/>
    <property type="evidence" value="ECO:0007669"/>
    <property type="project" value="InterPro"/>
</dbReference>
<evidence type="ECO:0000256" key="1">
    <source>
        <dbReference type="ARBA" id="ARBA00008779"/>
    </source>
</evidence>